<sequence length="474" mass="53908">MNEAGEMFENAILHWRDAAGIGTALIPTTLNDKVMVLGVLQRIYARSPTCKTIIVTNNFSERQELIEFLTQQGNEENDAEFKKIIDDGHLKVFTLDFVLRGTYKATPFLCVLYRPESIPQCLIDYLTASRFKLVILNKLLKTPEDIVALYKICPLLDDFKHNEVEAVRLSTPVEEIQIGVDIPEDSNARKDLDKANEYISTSLAIFGSFDVMQQARTGNIALNISSNQICAQIAQENGWNENLDMSIEFNVEIDRLYNPMNLKERASKTYEIIRNRSQLLSDYDGKLDAILKVIEDNPGKKILIINKRGDFATRVTQYINCCSMSPICGNYHDRVEPIPAVDVNGLPLYYKSGAKKGERRMMAAQAQKTYNEHMFNQDKLRVLSTNNAPDKELAVDVDIVIITSPQCESIKSYMYRMSNLSFRSGNIVLYSLYCKNSMEERLLENKEQANNHIIVNNCEKCVVSEENSDFIIVD</sequence>
<dbReference type="KEGG" id="vg:65130512"/>
<reference evidence="1 2" key="1">
    <citation type="submission" date="2020-07" db="EMBL/GenBank/DDBJ databases">
        <title>Taxonomic proposal: Crassvirales, a new order of highly abundant and diverse bacterial viruses.</title>
        <authorList>
            <person name="Shkoporov A.N."/>
            <person name="Stockdale S.R."/>
            <person name="Guerin E."/>
            <person name="Ross R.P."/>
            <person name="Hill C."/>
        </authorList>
    </citation>
    <scope>NUCLEOTIDE SEQUENCE [LARGE SCALE GENOMIC DNA]</scope>
</reference>
<dbReference type="Gene3D" id="3.40.50.300">
    <property type="entry name" value="P-loop containing nucleotide triphosphate hydrolases"/>
    <property type="match status" value="1"/>
</dbReference>
<name>A0A7M1S033_9CAUD</name>
<protein>
    <submittedName>
        <fullName evidence="1">Helicase</fullName>
    </submittedName>
</protein>
<accession>A0A7M1S033</accession>
<keyword evidence="1" id="KW-0347">Helicase</keyword>
<dbReference type="GeneID" id="65130512"/>
<evidence type="ECO:0000313" key="1">
    <source>
        <dbReference type="EMBL" id="QOR59896.1"/>
    </source>
</evidence>
<keyword evidence="1" id="KW-0067">ATP-binding</keyword>
<dbReference type="RefSeq" id="YP_010112054.1">
    <property type="nucleotide sequence ID" value="NC_055887.1"/>
</dbReference>
<keyword evidence="1" id="KW-0378">Hydrolase</keyword>
<organism evidence="1 2">
    <name type="scientific">uncultured phage cr271_1</name>
    <dbReference type="NCBI Taxonomy" id="2772078"/>
    <lineage>
        <taxon>Viruses</taxon>
        <taxon>Duplodnaviria</taxon>
        <taxon>Heunggongvirae</taxon>
        <taxon>Uroviricota</taxon>
        <taxon>Caudoviricetes</taxon>
        <taxon>Crassvirales</taxon>
        <taxon>Intestiviridae</taxon>
        <taxon>Obtuvirinae</taxon>
        <taxon>Hacihdavirus</taxon>
        <taxon>Hacihdavirus animalis</taxon>
    </lineage>
</organism>
<dbReference type="GO" id="GO:0004386">
    <property type="term" value="F:helicase activity"/>
    <property type="evidence" value="ECO:0007669"/>
    <property type="project" value="UniProtKB-KW"/>
</dbReference>
<dbReference type="InterPro" id="IPR027417">
    <property type="entry name" value="P-loop_NTPase"/>
</dbReference>
<evidence type="ECO:0000313" key="2">
    <source>
        <dbReference type="Proteomes" id="UP000593898"/>
    </source>
</evidence>
<keyword evidence="1" id="KW-0547">Nucleotide-binding</keyword>
<dbReference type="EMBL" id="MT774394">
    <property type="protein sequence ID" value="QOR59896.1"/>
    <property type="molecule type" value="Genomic_DNA"/>
</dbReference>
<dbReference type="Proteomes" id="UP000593898">
    <property type="component" value="Segment"/>
</dbReference>
<keyword evidence="2" id="KW-1185">Reference proteome</keyword>
<proteinExistence type="predicted"/>